<evidence type="ECO:0000256" key="5">
    <source>
        <dbReference type="ARBA" id="ARBA00022737"/>
    </source>
</evidence>
<dbReference type="EMBL" id="AZIM01005977">
    <property type="protein sequence ID" value="ETE59018.1"/>
    <property type="molecule type" value="Genomic_DNA"/>
</dbReference>
<keyword evidence="4" id="KW-0732">Signal</keyword>
<dbReference type="Proteomes" id="UP000018936">
    <property type="component" value="Unassembled WGS sequence"/>
</dbReference>
<feature type="domain" description="VWFA" evidence="9">
    <location>
        <begin position="1398"/>
        <end position="1573"/>
    </location>
</feature>
<dbReference type="GO" id="GO:0007155">
    <property type="term" value="P:cell adhesion"/>
    <property type="evidence" value="ECO:0007669"/>
    <property type="project" value="UniProtKB-KW"/>
</dbReference>
<accession>V8NBL5</accession>
<dbReference type="FunFam" id="3.40.50.410:FF:000003">
    <property type="entry name" value="Collagen type VI alpha 3 chain"/>
    <property type="match status" value="1"/>
</dbReference>
<keyword evidence="7 10" id="KW-0176">Collagen</keyword>
<keyword evidence="8" id="KW-0325">Glycoprotein</keyword>
<dbReference type="FunFam" id="3.40.50.410:FF:000004">
    <property type="entry name" value="collagen alpha-6(VI) chain"/>
    <property type="match status" value="5"/>
</dbReference>
<dbReference type="CDD" id="cd01472">
    <property type="entry name" value="vWA_collagen"/>
    <property type="match status" value="5"/>
</dbReference>
<feature type="domain" description="VWFA" evidence="9">
    <location>
        <begin position="57"/>
        <end position="231"/>
    </location>
</feature>
<proteinExistence type="predicted"/>
<sequence length="1699" mass="190310">MRPTSPFLLRPKVHFHWAKQGEALCTCSETPNFGEVLHPSLPSTQEEEVCREASVADIVFMVDGSWSIGPKNFRIIQDFLYTLVNSFDIGKDKIQVGMIQYSDDPRNEFLLNFFHQKKDILKKIQNLNYKGGGTKTGKSLRFMLDEQFSEMAGSRHSEGIPQIAVVITDGQSQDNFSGPAEEVKNAGIILYAIGIKDAILSELQEIASDPDEMHVYDVEDFAGLRGISQNILQVLCTTVEEASQDFIHISPACRKVTVADIVFMVDSSSSIGLENFLKVKSFLYTLISSLFVGHDQVRIGLAQYSDEVFTEFHLNQYSLKNDILEHIENLTLQKGSTYTGAALDFIKEEYFTESAGNRIQENIPQVLILLTDGESHDEVKVPAHKLKNEGILIYVVGIGIHNISELMNIANQPFNKFLFNIDNFDILQDLTNSLLETMCFALESQIKAFTKRYADIVFLLDSSKSMGSANFEEVKRIISQIVEQLDIGPKKYQIGLAQYSEGGKIEFLLNRYKTKKDILNHIQQTTVFMGGPLRTGSALQFLREVYFVEKAGSRLRQGTPQFTVIFSSAKSEDDVKKPAKDLKEMGVKIITVGILHSDKKEMKVIATSPLVYQVDDIEDLDQVQKIIVDIVEVPVQQEYEAVLDANVPAVCSTASVADIVFLVDESTRIGQKNFQLIRTFLLKIINALEIAPDNVRVALVLYSDKPRLEFSLNTFEDKSEVMNYLKRLPYRGGQTYMGAAIDFLKKKVFTKTAGSRKNHGVQQLAVVITDGQSLDDFTVPSSKLRRAGVTVYVMGIQNISASSQLYKIASHPPRKHVTTMEYFLQLPNLEYVIKKQLCSEIVSQTFAIPVQSRALKEGCEETEEADIYFLIDGSGSIQTEEFLDMKIFMKEVISMFQIGPNQVRFGVVQYASVPNKEFLINKYNTLAQLKDAIKMIWQIGGGTKTGDALHYMKNLFKTSARDNVPQFLIVITDGKSQDQVTIPAEELRSAGIVIYAIGVKEAIKRELKDIAGTKDRMFFVNDFDSLKLIKHDITRDICSPEACKHLKADMILLIDTSESMDQFEFEQIKDFTDLVVNKSDIGADKVQIGLIQFGFNPEEVFPLNKYNNKADLRKAITTMRQVQEGARIGKALDFASLYFDTSEGGRSGVKQYLIVVTDEESSDDVRRAARALRKKGVVIYAIGILKANNSQLLDIAGTQDKVFLENYFESLMFLVKPILFQICNPEDVCKQTKVADIIFVVHGSRDVTDLQFKGIQQLMEAIVNNSAVGKDNAQFGAVIFGTLPEEKFQLNTYSTKPQLREAIKNLVPLREFTYTTRALNFAREHFGIAYGGRTSYLGITKIIVLITDEPTTPTDRPNLSAAVQALKQEGIQVIAVGIKDASTTELAEIVACGTEEADLVFLIDGSDSISEQNFSTMKTFMKDVVDSFNIEKDKVRVGVAQYSTDPQKEFYLNEFFNNSAIKKKINEIAQLKTRTFTGTGLKFVKSFFEPVNGGRQYNGVVQHLIVITDGLSDDKVEDAAIVLRKGGIQVFVIGIGTLNSFELLKIAGFPSRVYVLEDFEKLQNDMRKIVKEICNPGDKPSPDCEIDISIGMDISDPVKSPSAISLKLIIQASLPQILQQMSVVNNISCTAITPDDIRFRYQVYTGSNSTLFDSGFESYSDEIFQKFWAVQTSVESHLTADFLQSFWDRSITEDSANVK</sequence>
<dbReference type="CDD" id="cd01450">
    <property type="entry name" value="vWFA_subfamily_ECM"/>
    <property type="match status" value="1"/>
</dbReference>
<dbReference type="PROSITE" id="PS50234">
    <property type="entry name" value="VWFA"/>
    <property type="match status" value="8"/>
</dbReference>
<gene>
    <name evidence="10" type="primary">Col6a4</name>
    <name evidence="10" type="ORF">L345_15254</name>
</gene>
<dbReference type="SUPFAM" id="SSF53300">
    <property type="entry name" value="vWA-like"/>
    <property type="match status" value="8"/>
</dbReference>
<feature type="domain" description="VWFA" evidence="9">
    <location>
        <begin position="866"/>
        <end position="1033"/>
    </location>
</feature>
<dbReference type="SMART" id="SM00327">
    <property type="entry name" value="VWA"/>
    <property type="match status" value="8"/>
</dbReference>
<feature type="domain" description="VWFA" evidence="9">
    <location>
        <begin position="658"/>
        <end position="837"/>
    </location>
</feature>
<dbReference type="Pfam" id="PF00092">
    <property type="entry name" value="VWA"/>
    <property type="match status" value="8"/>
</dbReference>
<dbReference type="PANTHER" id="PTHR24020">
    <property type="entry name" value="COLLAGEN ALPHA"/>
    <property type="match status" value="1"/>
</dbReference>
<dbReference type="Gene3D" id="3.40.50.410">
    <property type="entry name" value="von Willebrand factor, type A domain"/>
    <property type="match status" value="8"/>
</dbReference>
<feature type="domain" description="VWFA" evidence="9">
    <location>
        <begin position="1049"/>
        <end position="1218"/>
    </location>
</feature>
<evidence type="ECO:0000256" key="2">
    <source>
        <dbReference type="ARBA" id="ARBA00022525"/>
    </source>
</evidence>
<dbReference type="InterPro" id="IPR050525">
    <property type="entry name" value="ECM_Assembly_Org"/>
</dbReference>
<evidence type="ECO:0000259" key="9">
    <source>
        <dbReference type="PROSITE" id="PS50234"/>
    </source>
</evidence>
<reference evidence="10 11" key="1">
    <citation type="journal article" date="2013" name="Proc. Natl. Acad. Sci. U.S.A.">
        <title>The king cobra genome reveals dynamic gene evolution and adaptation in the snake venom system.</title>
        <authorList>
            <person name="Vonk F.J."/>
            <person name="Casewell N.R."/>
            <person name="Henkel C.V."/>
            <person name="Heimberg A.M."/>
            <person name="Jansen H.J."/>
            <person name="McCleary R.J."/>
            <person name="Kerkkamp H.M."/>
            <person name="Vos R.A."/>
            <person name="Guerreiro I."/>
            <person name="Calvete J.J."/>
            <person name="Wuster W."/>
            <person name="Woods A.E."/>
            <person name="Logan J.M."/>
            <person name="Harrison R.A."/>
            <person name="Castoe T.A."/>
            <person name="de Koning A.P."/>
            <person name="Pollock D.D."/>
            <person name="Yandell M."/>
            <person name="Calderon D."/>
            <person name="Renjifo C."/>
            <person name="Currier R.B."/>
            <person name="Salgado D."/>
            <person name="Pla D."/>
            <person name="Sanz L."/>
            <person name="Hyder A.S."/>
            <person name="Ribeiro J.M."/>
            <person name="Arntzen J.W."/>
            <person name="van den Thillart G.E."/>
            <person name="Boetzer M."/>
            <person name="Pirovano W."/>
            <person name="Dirks R.P."/>
            <person name="Spaink H.P."/>
            <person name="Duboule D."/>
            <person name="McGlinn E."/>
            <person name="Kini R.M."/>
            <person name="Richardson M.K."/>
        </authorList>
    </citation>
    <scope>NUCLEOTIDE SEQUENCE</scope>
    <source>
        <tissue evidence="10">Blood</tissue>
    </source>
</reference>
<keyword evidence="11" id="KW-1185">Reference proteome</keyword>
<organism evidence="10 11">
    <name type="scientific">Ophiophagus hannah</name>
    <name type="common">King cobra</name>
    <name type="synonym">Naja hannah</name>
    <dbReference type="NCBI Taxonomy" id="8665"/>
    <lineage>
        <taxon>Eukaryota</taxon>
        <taxon>Metazoa</taxon>
        <taxon>Chordata</taxon>
        <taxon>Craniata</taxon>
        <taxon>Vertebrata</taxon>
        <taxon>Euteleostomi</taxon>
        <taxon>Lepidosauria</taxon>
        <taxon>Squamata</taxon>
        <taxon>Bifurcata</taxon>
        <taxon>Unidentata</taxon>
        <taxon>Episquamata</taxon>
        <taxon>Toxicofera</taxon>
        <taxon>Serpentes</taxon>
        <taxon>Colubroidea</taxon>
        <taxon>Elapidae</taxon>
        <taxon>Elapinae</taxon>
        <taxon>Ophiophagus</taxon>
    </lineage>
</organism>
<dbReference type="GO" id="GO:0005581">
    <property type="term" value="C:collagen trimer"/>
    <property type="evidence" value="ECO:0007669"/>
    <property type="project" value="UniProtKB-KW"/>
</dbReference>
<name>V8NBL5_OPHHA</name>
<evidence type="ECO:0000256" key="7">
    <source>
        <dbReference type="ARBA" id="ARBA00023119"/>
    </source>
</evidence>
<protein>
    <submittedName>
        <fullName evidence="10">Collagen alpha-4(VI) chain</fullName>
    </submittedName>
</protein>
<keyword evidence="5" id="KW-0677">Repeat</keyword>
<feature type="non-terminal residue" evidence="10">
    <location>
        <position position="1699"/>
    </location>
</feature>
<keyword evidence="6" id="KW-0130">Cell adhesion</keyword>
<feature type="non-terminal residue" evidence="10">
    <location>
        <position position="1"/>
    </location>
</feature>
<dbReference type="InterPro" id="IPR002035">
    <property type="entry name" value="VWF_A"/>
</dbReference>
<evidence type="ECO:0000256" key="4">
    <source>
        <dbReference type="ARBA" id="ARBA00022729"/>
    </source>
</evidence>
<dbReference type="PRINTS" id="PR00453">
    <property type="entry name" value="VWFADOMAIN"/>
</dbReference>
<dbReference type="FunFam" id="3.40.50.410:FF:000001">
    <property type="entry name" value="Collagen, type XII, alpha 1"/>
    <property type="match status" value="1"/>
</dbReference>
<feature type="domain" description="VWFA" evidence="9">
    <location>
        <begin position="260"/>
        <end position="434"/>
    </location>
</feature>
<keyword evidence="2" id="KW-0964">Secreted</keyword>
<evidence type="ECO:0000313" key="11">
    <source>
        <dbReference type="Proteomes" id="UP000018936"/>
    </source>
</evidence>
<comment type="caution">
    <text evidence="10">The sequence shown here is derived from an EMBL/GenBank/DDBJ whole genome shotgun (WGS) entry which is preliminary data.</text>
</comment>
<evidence type="ECO:0000256" key="1">
    <source>
        <dbReference type="ARBA" id="ARBA00004498"/>
    </source>
</evidence>
<evidence type="ECO:0000256" key="8">
    <source>
        <dbReference type="ARBA" id="ARBA00023180"/>
    </source>
</evidence>
<evidence type="ECO:0000256" key="3">
    <source>
        <dbReference type="ARBA" id="ARBA00022530"/>
    </source>
</evidence>
<keyword evidence="3" id="KW-0272">Extracellular matrix</keyword>
<dbReference type="PANTHER" id="PTHR24020:SF86">
    <property type="entry name" value="COLLAGEN, TYPE VI, ALPHA 4"/>
    <property type="match status" value="1"/>
</dbReference>
<dbReference type="OrthoDB" id="6132182at2759"/>
<evidence type="ECO:0000313" key="10">
    <source>
        <dbReference type="EMBL" id="ETE59018.1"/>
    </source>
</evidence>
<feature type="domain" description="VWFA" evidence="9">
    <location>
        <begin position="1236"/>
        <end position="1401"/>
    </location>
</feature>
<feature type="domain" description="VWFA" evidence="9">
    <location>
        <begin position="455"/>
        <end position="631"/>
    </location>
</feature>
<comment type="subcellular location">
    <subcellularLocation>
        <location evidence="1">Secreted</location>
        <location evidence="1">Extracellular space</location>
        <location evidence="1">Extracellular matrix</location>
    </subcellularLocation>
</comment>
<evidence type="ECO:0000256" key="6">
    <source>
        <dbReference type="ARBA" id="ARBA00022889"/>
    </source>
</evidence>
<dbReference type="InterPro" id="IPR036465">
    <property type="entry name" value="vWFA_dom_sf"/>
</dbReference>